<feature type="compositionally biased region" description="Acidic residues" evidence="1">
    <location>
        <begin position="58"/>
        <end position="69"/>
    </location>
</feature>
<dbReference type="Proteomes" id="UP000237271">
    <property type="component" value="Unassembled WGS sequence"/>
</dbReference>
<feature type="compositionally biased region" description="Acidic residues" evidence="1">
    <location>
        <begin position="1"/>
        <end position="25"/>
    </location>
</feature>
<accession>A0A2P4YJK0</accession>
<dbReference type="AlphaFoldDB" id="A0A2P4YJK0"/>
<dbReference type="GO" id="GO:0006289">
    <property type="term" value="P:nucleotide-excision repair"/>
    <property type="evidence" value="ECO:0007669"/>
    <property type="project" value="InterPro"/>
</dbReference>
<evidence type="ECO:0000313" key="3">
    <source>
        <dbReference type="Proteomes" id="UP000237271"/>
    </source>
</evidence>
<dbReference type="InterPro" id="IPR004583">
    <property type="entry name" value="DNA_repair_Rad4"/>
</dbReference>
<proteinExistence type="predicted"/>
<dbReference type="GO" id="GO:0006298">
    <property type="term" value="P:mismatch repair"/>
    <property type="evidence" value="ECO:0007669"/>
    <property type="project" value="TreeGrafter"/>
</dbReference>
<dbReference type="GO" id="GO:0003697">
    <property type="term" value="F:single-stranded DNA binding"/>
    <property type="evidence" value="ECO:0007669"/>
    <property type="project" value="TreeGrafter"/>
</dbReference>
<name>A0A2P4YJK0_9STRA</name>
<dbReference type="Gene3D" id="3.90.260.10">
    <property type="entry name" value="Transglutaminase-like"/>
    <property type="match status" value="1"/>
</dbReference>
<feature type="non-terminal residue" evidence="2">
    <location>
        <position position="255"/>
    </location>
</feature>
<dbReference type="PANTHER" id="PTHR12135">
    <property type="entry name" value="DNA REPAIR PROTEIN XP-C / RAD4"/>
    <property type="match status" value="1"/>
</dbReference>
<reference evidence="2 3" key="1">
    <citation type="journal article" date="2017" name="Genome Biol. Evol.">
        <title>Phytophthora megakarya and P. palmivora, closely related causal agents of cacao black pod rot, underwent increases in genome sizes and gene numbers by different mechanisms.</title>
        <authorList>
            <person name="Ali S.S."/>
            <person name="Shao J."/>
            <person name="Lary D.J."/>
            <person name="Kronmiller B."/>
            <person name="Shen D."/>
            <person name="Strem M.D."/>
            <person name="Amoako-Attah I."/>
            <person name="Akrofi A.Y."/>
            <person name="Begoude B.A."/>
            <person name="Ten Hoopen G.M."/>
            <person name="Coulibaly K."/>
            <person name="Kebe B.I."/>
            <person name="Melnick R.L."/>
            <person name="Guiltinan M.J."/>
            <person name="Tyler B.M."/>
            <person name="Meinhardt L.W."/>
            <person name="Bailey B.A."/>
        </authorList>
    </citation>
    <scope>NUCLEOTIDE SEQUENCE [LARGE SCALE GENOMIC DNA]</scope>
    <source>
        <strain evidence="3">sbr112.9</strain>
    </source>
</reference>
<dbReference type="InterPro" id="IPR036985">
    <property type="entry name" value="Transglutaminase-like_sf"/>
</dbReference>
<dbReference type="GO" id="GO:0000111">
    <property type="term" value="C:nucleotide-excision repair factor 2 complex"/>
    <property type="evidence" value="ECO:0007669"/>
    <property type="project" value="TreeGrafter"/>
</dbReference>
<gene>
    <name evidence="2" type="ORF">PHPALM_4556</name>
</gene>
<evidence type="ECO:0000256" key="1">
    <source>
        <dbReference type="SAM" id="MobiDB-lite"/>
    </source>
</evidence>
<sequence>MASEDEEFAYSAGELDDDEEDDVDWEDVKTSQQTSDLPVTQPDTTNSPSGTRDSTPNIDDEATEGDAETTESAQNLQKIDWEQVNRSLAEQDTACATRKRRRPPIRLTKDEKQREKALHQTHLLVLLATRVKWRDLSRSQLLRGLLLSLTAISDVDFFADMKQQPLSYSLELLVRWFNQTFQLTEEVDGDQNGELMTESSLMNVFFSREGRDFELAVLFAALCGALQLRYRLTCALDPMQVQRGKAFESSFKQRP</sequence>
<evidence type="ECO:0000313" key="2">
    <source>
        <dbReference type="EMBL" id="POM77980.1"/>
    </source>
</evidence>
<dbReference type="EMBL" id="NCKW01002221">
    <property type="protein sequence ID" value="POM77980.1"/>
    <property type="molecule type" value="Genomic_DNA"/>
</dbReference>
<feature type="compositionally biased region" description="Polar residues" evidence="1">
    <location>
        <begin position="30"/>
        <end position="57"/>
    </location>
</feature>
<comment type="caution">
    <text evidence="2">The sequence shown here is derived from an EMBL/GenBank/DDBJ whole genome shotgun (WGS) entry which is preliminary data.</text>
</comment>
<dbReference type="OrthoDB" id="300780at2759"/>
<dbReference type="PANTHER" id="PTHR12135:SF0">
    <property type="entry name" value="DNA REPAIR PROTEIN COMPLEMENTING XP-C CELLS"/>
    <property type="match status" value="1"/>
</dbReference>
<organism evidence="2 3">
    <name type="scientific">Phytophthora palmivora</name>
    <dbReference type="NCBI Taxonomy" id="4796"/>
    <lineage>
        <taxon>Eukaryota</taxon>
        <taxon>Sar</taxon>
        <taxon>Stramenopiles</taxon>
        <taxon>Oomycota</taxon>
        <taxon>Peronosporomycetes</taxon>
        <taxon>Peronosporales</taxon>
        <taxon>Peronosporaceae</taxon>
        <taxon>Phytophthora</taxon>
    </lineage>
</organism>
<dbReference type="GO" id="GO:0071942">
    <property type="term" value="C:XPC complex"/>
    <property type="evidence" value="ECO:0007669"/>
    <property type="project" value="TreeGrafter"/>
</dbReference>
<keyword evidence="3" id="KW-1185">Reference proteome</keyword>
<dbReference type="GO" id="GO:0003684">
    <property type="term" value="F:damaged DNA binding"/>
    <property type="evidence" value="ECO:0007669"/>
    <property type="project" value="InterPro"/>
</dbReference>
<feature type="region of interest" description="Disordered" evidence="1">
    <location>
        <begin position="1"/>
        <end position="74"/>
    </location>
</feature>
<dbReference type="GO" id="GO:0005737">
    <property type="term" value="C:cytoplasm"/>
    <property type="evidence" value="ECO:0007669"/>
    <property type="project" value="TreeGrafter"/>
</dbReference>
<protein>
    <submittedName>
        <fullName evidence="2">DNA repair protein</fullName>
    </submittedName>
</protein>